<feature type="compositionally biased region" description="Basic and acidic residues" evidence="1">
    <location>
        <begin position="319"/>
        <end position="330"/>
    </location>
</feature>
<evidence type="ECO:0000256" key="1">
    <source>
        <dbReference type="SAM" id="MobiDB-lite"/>
    </source>
</evidence>
<keyword evidence="4" id="KW-1185">Reference proteome</keyword>
<evidence type="ECO:0000313" key="4">
    <source>
        <dbReference type="Proteomes" id="UP001201163"/>
    </source>
</evidence>
<dbReference type="EMBL" id="JAKELL010000030">
    <property type="protein sequence ID" value="KAH8990556.1"/>
    <property type="molecule type" value="Genomic_DNA"/>
</dbReference>
<accession>A0AAD4QAB2</accession>
<dbReference type="AlphaFoldDB" id="A0AAD4QAB2"/>
<keyword evidence="2" id="KW-0472">Membrane</keyword>
<gene>
    <name evidence="3" type="ORF">EDB92DRAFT_1816739</name>
</gene>
<feature type="region of interest" description="Disordered" evidence="1">
    <location>
        <begin position="305"/>
        <end position="377"/>
    </location>
</feature>
<reference evidence="3" key="1">
    <citation type="submission" date="2022-01" db="EMBL/GenBank/DDBJ databases">
        <title>Comparative genomics reveals a dynamic genome evolution in the ectomycorrhizal milk-cap (Lactarius) mushrooms.</title>
        <authorList>
            <consortium name="DOE Joint Genome Institute"/>
            <person name="Lebreton A."/>
            <person name="Tang N."/>
            <person name="Kuo A."/>
            <person name="LaButti K."/>
            <person name="Drula E."/>
            <person name="Barry K."/>
            <person name="Clum A."/>
            <person name="Lipzen A."/>
            <person name="Mousain D."/>
            <person name="Ng V."/>
            <person name="Wang R."/>
            <person name="Wang X."/>
            <person name="Dai Y."/>
            <person name="Henrissat B."/>
            <person name="Grigoriev I.V."/>
            <person name="Guerin-Laguette A."/>
            <person name="Yu F."/>
            <person name="Martin F.M."/>
        </authorList>
    </citation>
    <scope>NUCLEOTIDE SEQUENCE</scope>
    <source>
        <strain evidence="3">QP</strain>
    </source>
</reference>
<sequence>MSSRLLKLAFLRSLYRHLDQLRLNAFLVTTAAATTVSMAAFKFPLRVQVQLLMVLRDEASPRARPFRRIGNDITCLLVRVKEAHPQRSVRNKDGALRDRNYEGEWVVEDAQEVDVLCISAEETKGMVICVVEALEPTTIIRLLCVQKTLQEMEHNEIVSNSPGSTAPRASEIGGVNYGATFGQKPSTGSTQNAESRRSRSWVEVTVLRARNVPHIKTTFGKKREFFVTVACGATTKTRKQTKKRTKSVHTDGQTASSSHLILCLYAKRLTRSDVLIDISVSLNDGNGQAGPSTPPVTLDLKITVSANGTSPSDPQTISTERDDTPAEEVPKPAIAPDPRGPGPSSASDRFLPPPDHLPDQSNTDMPQDQGETSLVDSEKAQAVLVRVDEVNKSIDRSNTWEGAVEKIKWVMDILSPVAEVRVVFVLHILD</sequence>
<protein>
    <submittedName>
        <fullName evidence="3">Uncharacterized protein</fullName>
    </submittedName>
</protein>
<proteinExistence type="predicted"/>
<evidence type="ECO:0000313" key="3">
    <source>
        <dbReference type="EMBL" id="KAH8990556.1"/>
    </source>
</evidence>
<comment type="caution">
    <text evidence="3">The sequence shown here is derived from an EMBL/GenBank/DDBJ whole genome shotgun (WGS) entry which is preliminary data.</text>
</comment>
<organism evidence="3 4">
    <name type="scientific">Lactarius akahatsu</name>
    <dbReference type="NCBI Taxonomy" id="416441"/>
    <lineage>
        <taxon>Eukaryota</taxon>
        <taxon>Fungi</taxon>
        <taxon>Dikarya</taxon>
        <taxon>Basidiomycota</taxon>
        <taxon>Agaricomycotina</taxon>
        <taxon>Agaricomycetes</taxon>
        <taxon>Russulales</taxon>
        <taxon>Russulaceae</taxon>
        <taxon>Lactarius</taxon>
    </lineage>
</organism>
<keyword evidence="2" id="KW-0812">Transmembrane</keyword>
<evidence type="ECO:0000256" key="2">
    <source>
        <dbReference type="SAM" id="Phobius"/>
    </source>
</evidence>
<feature type="transmembrane region" description="Helical" evidence="2">
    <location>
        <begin position="21"/>
        <end position="41"/>
    </location>
</feature>
<keyword evidence="2" id="KW-1133">Transmembrane helix</keyword>
<dbReference type="Proteomes" id="UP001201163">
    <property type="component" value="Unassembled WGS sequence"/>
</dbReference>
<name>A0AAD4QAB2_9AGAM</name>
<feature type="compositionally biased region" description="Polar residues" evidence="1">
    <location>
        <begin position="359"/>
        <end position="375"/>
    </location>
</feature>
<feature type="compositionally biased region" description="Polar residues" evidence="1">
    <location>
        <begin position="305"/>
        <end position="318"/>
    </location>
</feature>